<evidence type="ECO:0000259" key="3">
    <source>
        <dbReference type="Pfam" id="PF00561"/>
    </source>
</evidence>
<reference evidence="4 5" key="1">
    <citation type="submission" date="2018-06" db="EMBL/GenBank/DDBJ databases">
        <authorList>
            <consortium name="Pathogen Informatics"/>
            <person name="Doyle S."/>
        </authorList>
    </citation>
    <scope>NUCLEOTIDE SEQUENCE [LARGE SCALE GENOMIC DNA]</scope>
    <source>
        <strain evidence="4 5">NCTC11388</strain>
    </source>
</reference>
<dbReference type="Pfam" id="PF00561">
    <property type="entry name" value="Abhydrolase_1"/>
    <property type="match status" value="1"/>
</dbReference>
<organism evidence="4 5">
    <name type="scientific">Sphingobacterium spiritivorum</name>
    <name type="common">Flavobacterium spiritivorum</name>
    <dbReference type="NCBI Taxonomy" id="258"/>
    <lineage>
        <taxon>Bacteria</taxon>
        <taxon>Pseudomonadati</taxon>
        <taxon>Bacteroidota</taxon>
        <taxon>Sphingobacteriia</taxon>
        <taxon>Sphingobacteriales</taxon>
        <taxon>Sphingobacteriaceae</taxon>
        <taxon>Sphingobacterium</taxon>
    </lineage>
</organism>
<dbReference type="InterPro" id="IPR050266">
    <property type="entry name" value="AB_hydrolase_sf"/>
</dbReference>
<dbReference type="AlphaFoldDB" id="A0A380CIR0"/>
<protein>
    <submittedName>
        <fullName evidence="4">Proline iminopeptidase</fullName>
        <ecNumber evidence="4">3.4.11.5</ecNumber>
    </submittedName>
</protein>
<dbReference type="GO" id="GO:0016020">
    <property type="term" value="C:membrane"/>
    <property type="evidence" value="ECO:0007669"/>
    <property type="project" value="TreeGrafter"/>
</dbReference>
<dbReference type="Proteomes" id="UP000254893">
    <property type="component" value="Unassembled WGS sequence"/>
</dbReference>
<dbReference type="GO" id="GO:0046464">
    <property type="term" value="P:acylglycerol catabolic process"/>
    <property type="evidence" value="ECO:0007669"/>
    <property type="project" value="TreeGrafter"/>
</dbReference>
<evidence type="ECO:0000256" key="1">
    <source>
        <dbReference type="ARBA" id="ARBA00010088"/>
    </source>
</evidence>
<evidence type="ECO:0000256" key="2">
    <source>
        <dbReference type="ARBA" id="ARBA00022801"/>
    </source>
</evidence>
<dbReference type="InterPro" id="IPR029058">
    <property type="entry name" value="AB_hydrolase_fold"/>
</dbReference>
<comment type="similarity">
    <text evidence="1">Belongs to the peptidase S33 family.</text>
</comment>
<dbReference type="EMBL" id="UGYW01000002">
    <property type="protein sequence ID" value="SUJ21247.1"/>
    <property type="molecule type" value="Genomic_DNA"/>
</dbReference>
<evidence type="ECO:0000313" key="4">
    <source>
        <dbReference type="EMBL" id="SUJ21247.1"/>
    </source>
</evidence>
<dbReference type="Gene3D" id="3.40.50.1820">
    <property type="entry name" value="alpha/beta hydrolase"/>
    <property type="match status" value="1"/>
</dbReference>
<evidence type="ECO:0000313" key="5">
    <source>
        <dbReference type="Proteomes" id="UP000254893"/>
    </source>
</evidence>
<proteinExistence type="inferred from homology"/>
<keyword evidence="2 4" id="KW-0378">Hydrolase</keyword>
<dbReference type="PRINTS" id="PR00793">
    <property type="entry name" value="PROAMNOPTASE"/>
</dbReference>
<dbReference type="EC" id="3.4.11.5" evidence="4"/>
<keyword evidence="4" id="KW-0645">Protease</keyword>
<keyword evidence="4" id="KW-0031">Aminopeptidase</keyword>
<accession>A0A380CIR0</accession>
<dbReference type="GO" id="GO:0004177">
    <property type="term" value="F:aminopeptidase activity"/>
    <property type="evidence" value="ECO:0007669"/>
    <property type="project" value="UniProtKB-KW"/>
</dbReference>
<dbReference type="PANTHER" id="PTHR43798:SF33">
    <property type="entry name" value="HYDROLASE, PUTATIVE (AFU_ORTHOLOGUE AFUA_2G14860)-RELATED"/>
    <property type="match status" value="1"/>
</dbReference>
<dbReference type="InterPro" id="IPR002410">
    <property type="entry name" value="Peptidase_S33"/>
</dbReference>
<dbReference type="InterPro" id="IPR000073">
    <property type="entry name" value="AB_hydrolase_1"/>
</dbReference>
<dbReference type="GO" id="GO:0006508">
    <property type="term" value="P:proteolysis"/>
    <property type="evidence" value="ECO:0007669"/>
    <property type="project" value="InterPro"/>
</dbReference>
<dbReference type="GO" id="GO:0047372">
    <property type="term" value="F:monoacylglycerol lipase activity"/>
    <property type="evidence" value="ECO:0007669"/>
    <property type="project" value="TreeGrafter"/>
</dbReference>
<gene>
    <name evidence="4" type="primary">pip_2</name>
    <name evidence="4" type="ORF">NCTC11388_03133</name>
</gene>
<feature type="domain" description="AB hydrolase-1" evidence="3">
    <location>
        <begin position="33"/>
        <end position="291"/>
    </location>
</feature>
<dbReference type="PANTHER" id="PTHR43798">
    <property type="entry name" value="MONOACYLGLYCEROL LIPASE"/>
    <property type="match status" value="1"/>
</dbReference>
<sequence>MKHLLFVLLFVFLLPVSYAQQIYSKAYGVQSNPAIIFVHGGPSGNSNLFEGTTAEALADKGFYVIVYDRRGEGRSQDEHATMTYKESFDDLLQLYKTYNIDKANIIGHSFGGIIATLFTDQYPEKVSSLILAGALCMQQQTYDHILKEARHAFSRDTAKLKEITEIQKLDKHSADYRKRTYGIASALHHFTMPRPTAESEQLRKQYENGEFGKSNFRNHESPLKFYENEKNNNVDNRPVLKRIKGKQVPIYAIYGKEDGIFSPKQIADLRKIVGDENFQLVDNCSHYLFVDQQVLFISFVQQKL</sequence>
<name>A0A380CIR0_SPHSI</name>
<dbReference type="PRINTS" id="PR00111">
    <property type="entry name" value="ABHYDROLASE"/>
</dbReference>
<dbReference type="SUPFAM" id="SSF53474">
    <property type="entry name" value="alpha/beta-Hydrolases"/>
    <property type="match status" value="1"/>
</dbReference>
<dbReference type="RefSeq" id="WP_115170757.1">
    <property type="nucleotide sequence ID" value="NZ_UGYW01000002.1"/>
</dbReference>